<feature type="compositionally biased region" description="Low complexity" evidence="1">
    <location>
        <begin position="8"/>
        <end position="19"/>
    </location>
</feature>
<reference evidence="3 4" key="1">
    <citation type="submission" date="2020-04" db="EMBL/GenBank/DDBJ databases">
        <title>Perkinsus chesapeaki whole genome sequence.</title>
        <authorList>
            <person name="Bogema D.R."/>
        </authorList>
    </citation>
    <scope>NUCLEOTIDE SEQUENCE [LARGE SCALE GENOMIC DNA]</scope>
    <source>
        <strain evidence="3">ATCC PRA-425</strain>
    </source>
</reference>
<feature type="region of interest" description="Disordered" evidence="1">
    <location>
        <begin position="1278"/>
        <end position="1301"/>
    </location>
</feature>
<dbReference type="SMART" id="SM00959">
    <property type="entry name" value="Rho_N"/>
    <property type="match status" value="1"/>
</dbReference>
<dbReference type="GO" id="GO:0006353">
    <property type="term" value="P:DNA-templated transcription termination"/>
    <property type="evidence" value="ECO:0007669"/>
    <property type="project" value="InterPro"/>
</dbReference>
<gene>
    <name evidence="3" type="ORF">FOL47_006634</name>
</gene>
<organism evidence="3 4">
    <name type="scientific">Perkinsus chesapeaki</name>
    <name type="common">Clam parasite</name>
    <name type="synonym">Perkinsus andrewsi</name>
    <dbReference type="NCBI Taxonomy" id="330153"/>
    <lineage>
        <taxon>Eukaryota</taxon>
        <taxon>Sar</taxon>
        <taxon>Alveolata</taxon>
        <taxon>Perkinsozoa</taxon>
        <taxon>Perkinsea</taxon>
        <taxon>Perkinsida</taxon>
        <taxon>Perkinsidae</taxon>
        <taxon>Perkinsus</taxon>
    </lineage>
</organism>
<evidence type="ECO:0000256" key="1">
    <source>
        <dbReference type="SAM" id="MobiDB-lite"/>
    </source>
</evidence>
<evidence type="ECO:0000259" key="2">
    <source>
        <dbReference type="SMART" id="SM00959"/>
    </source>
</evidence>
<feature type="region of interest" description="Disordered" evidence="1">
    <location>
        <begin position="1324"/>
        <end position="1394"/>
    </location>
</feature>
<dbReference type="Proteomes" id="UP000591131">
    <property type="component" value="Unassembled WGS sequence"/>
</dbReference>
<keyword evidence="4" id="KW-1185">Reference proteome</keyword>
<sequence>MYKPLRPSSLSTSSTTTGSPQVGQWIDKDSSKRHVCVGCGMREDRPSFCVKDDLSHLPTRRRFDMKFPSRVLIILVCGNGRGSQGALDTAVQFMLRSKRRCVVEKAPTFSLGVLHLCGLASVETNAAGDPVYEKVAFHGRVVTSVRTKCECMKVNSKREWLPESLKPLPLESLSICPTKTALSELLADDEQVISLPFGLIRLNGDNKSTRAGGSLLANTVERLLEMLRKVPHPAGFFEASTGGSAVTKMSVAAIVAERNITAESKRKQQQQLPLLGVRSILRDPNPPNLSDYHAILLLSSENWKIVVDWGMRLVGRGRNVLAIHFNRGTEAQAAEIYMAARRRARDVNPHAAFEMSIRPPCPSIVPIAVELSRHCSLLVMGDSGRTDTRYKKMVEKCSGNVVIARSELPLEAPSIRDFIVGVGARDQEGARRALSMAFSLASSTTGEARGAREGHRRVWQIPVQPWQFGQEEDILSIGYKSAQMLSSVQDDLARLQSQHPGIKVTLKMGNPTDRMHVQDELLSTAERNGIPLRMPSIADSDSGTVGGCMYRSPPLLVLGGGHNIDSGELGSVASHMVDKGRDKYLHCVSVAVAKEALSLVSPHQHPVISYLGEEKEGEVDDEQDTAPKSTGEEEPSGDDVTTEAEPPPPASLLPPAIPVIAGKKLTTSRRRPNVVVTVPEVYTGGGSFLSNPPEGYPLLGVRAVLGDPNPPNCSDYYSVSAGGGIYTVFALLGGTRKAMLDSENLDCVIDWGLRLTPQGRRVLGVHFNKGTPQQAADFSMRSMKRAEAVNPGVEFEMTIRPPCPSIVPIAAELSRHCRFLVIGDSGKTDTRHREMVSRCAGNVIIARSELALQSSVVRDFVVGVGARDLEGALRALSMAFALATAAGDGRGANISIIYIPVQPWQFGQQDDILSIGYKSTVLLKSVQDMVQKMAARNPGIKVTLKMGNPTDRMHVQDELLSTAERNGISLKPSSPSSSSSSLWSSPSSLHSSLPVQPPPILVVGGGHNSDSGELGSVTTQFVDKGRKRSLQGVTVAVAKLGFESGGSTPTLHPVAPAFSTYLDLCTIKLFWRLLMLSYHLPTPHLTYVEQFSGVGFSIGGCPCCNPSSLIADMDISPELLLRGELTRMKVPELKARAKAGGLANYSYLRKQELIDLLVRWERKGTEGETMPTGSESTVGSASSGGSGPAYGRGGMGIIGNASSGGSGPAYGGMGIVGNASSGGSGPAYGGMGIVGNASSGGSGPAYGGGGGMGIVGNASSGGSGPAYGGGGMGIVGNASSGGNSCEQPTMAETSGSDDSEGFDAEQIREAMRQSLAERRRSLARPIVTTSHSSSSSSSPVEVVELLDASSPASSSVGMQSETPSEEEEEAEVEEPQAKKVGQGVGVISMWTGQR</sequence>
<feature type="compositionally biased region" description="Polar residues" evidence="1">
    <location>
        <begin position="1283"/>
        <end position="1294"/>
    </location>
</feature>
<dbReference type="EMBL" id="JAAPAO010000374">
    <property type="protein sequence ID" value="KAF4661545.1"/>
    <property type="molecule type" value="Genomic_DNA"/>
</dbReference>
<dbReference type="InterPro" id="IPR036361">
    <property type="entry name" value="SAP_dom_sf"/>
</dbReference>
<dbReference type="Gene3D" id="1.10.720.30">
    <property type="entry name" value="SAP domain"/>
    <property type="match status" value="1"/>
</dbReference>
<feature type="region of interest" description="Disordered" evidence="1">
    <location>
        <begin position="1165"/>
        <end position="1185"/>
    </location>
</feature>
<protein>
    <recommendedName>
        <fullName evidence="2">Rho termination factor-like N-terminal domain-containing protein</fullName>
    </recommendedName>
</protein>
<feature type="compositionally biased region" description="Pro residues" evidence="1">
    <location>
        <begin position="645"/>
        <end position="657"/>
    </location>
</feature>
<evidence type="ECO:0000313" key="4">
    <source>
        <dbReference type="Proteomes" id="UP000591131"/>
    </source>
</evidence>
<dbReference type="Gene3D" id="3.40.50.12370">
    <property type="match status" value="1"/>
</dbReference>
<name>A0A7J6LQG1_PERCH</name>
<proteinExistence type="predicted"/>
<feature type="region of interest" description="Disordered" evidence="1">
    <location>
        <begin position="611"/>
        <end position="657"/>
    </location>
</feature>
<feature type="domain" description="Rho termination factor-like N-terminal" evidence="2">
    <location>
        <begin position="1124"/>
        <end position="1164"/>
    </location>
</feature>
<dbReference type="Pfam" id="PF07498">
    <property type="entry name" value="Rho_N"/>
    <property type="match status" value="1"/>
</dbReference>
<accession>A0A7J6LQG1</accession>
<feature type="compositionally biased region" description="Acidic residues" evidence="1">
    <location>
        <begin position="632"/>
        <end position="642"/>
    </location>
</feature>
<evidence type="ECO:0000313" key="3">
    <source>
        <dbReference type="EMBL" id="KAF4661545.1"/>
    </source>
</evidence>
<dbReference type="OrthoDB" id="410104at2759"/>
<feature type="region of interest" description="Disordered" evidence="1">
    <location>
        <begin position="1"/>
        <end position="25"/>
    </location>
</feature>
<feature type="compositionally biased region" description="Acidic residues" evidence="1">
    <location>
        <begin position="1363"/>
        <end position="1374"/>
    </location>
</feature>
<comment type="caution">
    <text evidence="3">The sequence shown here is derived from an EMBL/GenBank/DDBJ whole genome shotgun (WGS) entry which is preliminary data.</text>
</comment>
<dbReference type="InterPro" id="IPR011112">
    <property type="entry name" value="Rho-like_N"/>
</dbReference>
<feature type="compositionally biased region" description="Acidic residues" evidence="1">
    <location>
        <begin position="615"/>
        <end position="624"/>
    </location>
</feature>